<feature type="transmembrane region" description="Helical" evidence="1">
    <location>
        <begin position="98"/>
        <end position="119"/>
    </location>
</feature>
<proteinExistence type="predicted"/>
<feature type="transmembrane region" description="Helical" evidence="1">
    <location>
        <begin position="184"/>
        <end position="207"/>
    </location>
</feature>
<organism evidence="2">
    <name type="scientific">Panicum hallii</name>
    <dbReference type="NCBI Taxonomy" id="206008"/>
    <lineage>
        <taxon>Eukaryota</taxon>
        <taxon>Viridiplantae</taxon>
        <taxon>Streptophyta</taxon>
        <taxon>Embryophyta</taxon>
        <taxon>Tracheophyta</taxon>
        <taxon>Spermatophyta</taxon>
        <taxon>Magnoliopsida</taxon>
        <taxon>Liliopsida</taxon>
        <taxon>Poales</taxon>
        <taxon>Poaceae</taxon>
        <taxon>PACMAD clade</taxon>
        <taxon>Panicoideae</taxon>
        <taxon>Panicodae</taxon>
        <taxon>Paniceae</taxon>
        <taxon>Panicinae</taxon>
        <taxon>Panicum</taxon>
        <taxon>Panicum sect. Panicum</taxon>
    </lineage>
</organism>
<name>A0A2T8IKU9_9POAL</name>
<feature type="transmembrane region" description="Helical" evidence="1">
    <location>
        <begin position="64"/>
        <end position="86"/>
    </location>
</feature>
<evidence type="ECO:0000313" key="2">
    <source>
        <dbReference type="EMBL" id="PVH38301.1"/>
    </source>
</evidence>
<evidence type="ECO:0000256" key="1">
    <source>
        <dbReference type="SAM" id="Phobius"/>
    </source>
</evidence>
<feature type="transmembrane region" description="Helical" evidence="1">
    <location>
        <begin position="36"/>
        <end position="57"/>
    </location>
</feature>
<dbReference type="AlphaFoldDB" id="A0A2T8IKU9"/>
<accession>A0A2T8IKU9</accession>
<gene>
    <name evidence="2" type="ORF">PAHAL_5G223200</name>
</gene>
<protein>
    <submittedName>
        <fullName evidence="2">Uncharacterized protein</fullName>
    </submittedName>
</protein>
<keyword evidence="1" id="KW-1133">Transmembrane helix</keyword>
<feature type="transmembrane region" description="Helical" evidence="1">
    <location>
        <begin position="131"/>
        <end position="156"/>
    </location>
</feature>
<dbReference type="EMBL" id="CM008050">
    <property type="protein sequence ID" value="PVH38301.1"/>
    <property type="molecule type" value="Genomic_DNA"/>
</dbReference>
<keyword evidence="1" id="KW-0812">Transmembrane</keyword>
<sequence>MGQKRCLYSLLSFCSPIVTMWSTARSAEATYAFHGWFDLFASALGSFGWLLFAISQLHGEDGQIIGIAAVVVNAFGFAFYATYIVVKLAVAGYMGTKACLGVMLVFLGAYISAIIVSVYGPMKRESREAMIVSFVAFILQIISQSIPLFTVCPLLWSMIFPPQNEQRPEHINTRKLIVMTYEHVFFQLANDVGAVLSFVSMGLHLVYALRPHAVDYPPAPAPQPQPLAKV</sequence>
<keyword evidence="1" id="KW-0472">Membrane</keyword>
<reference evidence="2" key="1">
    <citation type="submission" date="2018-04" db="EMBL/GenBank/DDBJ databases">
        <title>WGS assembly of Panicum hallii.</title>
        <authorList>
            <person name="Lovell J."/>
            <person name="Jenkins J."/>
            <person name="Lowry D."/>
            <person name="Mamidi S."/>
            <person name="Sreedasyam A."/>
            <person name="Weng X."/>
            <person name="Barry K."/>
            <person name="Bonette J."/>
            <person name="Campitelli B."/>
            <person name="Daum C."/>
            <person name="Gordon S."/>
            <person name="Gould B."/>
            <person name="Lipzen A."/>
            <person name="Macqueen A."/>
            <person name="Palacio-Mejia J."/>
            <person name="Plott C."/>
            <person name="Shakirov E."/>
            <person name="Shu S."/>
            <person name="Yoshinaga Y."/>
            <person name="Zane M."/>
            <person name="Rokhsar D."/>
            <person name="Grimwood J."/>
            <person name="Schmutz J."/>
            <person name="Juenger T."/>
        </authorList>
    </citation>
    <scope>NUCLEOTIDE SEQUENCE [LARGE SCALE GENOMIC DNA]</scope>
    <source>
        <strain evidence="2">FIL2</strain>
    </source>
</reference>
<dbReference type="Gramene" id="PVH38301">
    <property type="protein sequence ID" value="PVH38301"/>
    <property type="gene ID" value="PAHAL_5G223200"/>
</dbReference>
<dbReference type="Proteomes" id="UP000243499">
    <property type="component" value="Chromosome 5"/>
</dbReference>